<evidence type="ECO:0000313" key="9">
    <source>
        <dbReference type="EMBL" id="KAL3267363.1"/>
    </source>
</evidence>
<evidence type="ECO:0000256" key="3">
    <source>
        <dbReference type="ARBA" id="ARBA00022737"/>
    </source>
</evidence>
<dbReference type="InterPro" id="IPR036179">
    <property type="entry name" value="Ig-like_dom_sf"/>
</dbReference>
<evidence type="ECO:0000256" key="4">
    <source>
        <dbReference type="ARBA" id="ARBA00023157"/>
    </source>
</evidence>
<dbReference type="SMART" id="SM00369">
    <property type="entry name" value="LRR_TYP"/>
    <property type="match status" value="6"/>
</dbReference>
<dbReference type="InterPro" id="IPR050467">
    <property type="entry name" value="LRFN"/>
</dbReference>
<keyword evidence="7" id="KW-0812">Transmembrane</keyword>
<reference evidence="9 10" key="1">
    <citation type="journal article" date="2021" name="BMC Biol.">
        <title>Horizontally acquired antibacterial genes associated with adaptive radiation of ladybird beetles.</title>
        <authorList>
            <person name="Li H.S."/>
            <person name="Tang X.F."/>
            <person name="Huang Y.H."/>
            <person name="Xu Z.Y."/>
            <person name="Chen M.L."/>
            <person name="Du X.Y."/>
            <person name="Qiu B.Y."/>
            <person name="Chen P.T."/>
            <person name="Zhang W."/>
            <person name="Slipinski A."/>
            <person name="Escalona H.E."/>
            <person name="Waterhouse R.M."/>
            <person name="Zwick A."/>
            <person name="Pang H."/>
        </authorList>
    </citation>
    <scope>NUCLEOTIDE SEQUENCE [LARGE SCALE GENOMIC DNA]</scope>
    <source>
        <strain evidence="9">SYSU2018</strain>
    </source>
</reference>
<dbReference type="EMBL" id="JABFTP020000001">
    <property type="protein sequence ID" value="KAL3267363.1"/>
    <property type="molecule type" value="Genomic_DNA"/>
</dbReference>
<keyword evidence="4" id="KW-1015">Disulfide bond</keyword>
<keyword evidence="7" id="KW-1133">Transmembrane helix</keyword>
<dbReference type="SUPFAM" id="SSF48726">
    <property type="entry name" value="Immunoglobulin"/>
    <property type="match status" value="1"/>
</dbReference>
<dbReference type="InterPro" id="IPR003599">
    <property type="entry name" value="Ig_sub"/>
</dbReference>
<dbReference type="InterPro" id="IPR003598">
    <property type="entry name" value="Ig_sub2"/>
</dbReference>
<feature type="compositionally biased region" description="Basic and acidic residues" evidence="6">
    <location>
        <begin position="692"/>
        <end position="704"/>
    </location>
</feature>
<evidence type="ECO:0000256" key="7">
    <source>
        <dbReference type="SAM" id="Phobius"/>
    </source>
</evidence>
<dbReference type="GO" id="GO:0071944">
    <property type="term" value="C:cell periphery"/>
    <property type="evidence" value="ECO:0007669"/>
    <property type="project" value="UniProtKB-ARBA"/>
</dbReference>
<keyword evidence="3" id="KW-0677">Repeat</keyword>
<dbReference type="PANTHER" id="PTHR45842:SF12">
    <property type="entry name" value="KEKKON 5, ISOFORM A"/>
    <property type="match status" value="1"/>
</dbReference>
<dbReference type="InterPro" id="IPR013783">
    <property type="entry name" value="Ig-like_fold"/>
</dbReference>
<dbReference type="SUPFAM" id="SSF52058">
    <property type="entry name" value="L domain-like"/>
    <property type="match status" value="1"/>
</dbReference>
<dbReference type="AlphaFoldDB" id="A0ABD2MLU5"/>
<dbReference type="PROSITE" id="PS50835">
    <property type="entry name" value="IG_LIKE"/>
    <property type="match status" value="1"/>
</dbReference>
<dbReference type="InterPro" id="IPR032675">
    <property type="entry name" value="LRR_dom_sf"/>
</dbReference>
<feature type="region of interest" description="Disordered" evidence="6">
    <location>
        <begin position="685"/>
        <end position="731"/>
    </location>
</feature>
<dbReference type="Pfam" id="PF13855">
    <property type="entry name" value="LRR_8"/>
    <property type="match status" value="1"/>
</dbReference>
<evidence type="ECO:0000256" key="1">
    <source>
        <dbReference type="ARBA" id="ARBA00022614"/>
    </source>
</evidence>
<evidence type="ECO:0000313" key="10">
    <source>
        <dbReference type="Proteomes" id="UP001516400"/>
    </source>
</evidence>
<proteinExistence type="predicted"/>
<organism evidence="9 10">
    <name type="scientific">Cryptolaemus montrouzieri</name>
    <dbReference type="NCBI Taxonomy" id="559131"/>
    <lineage>
        <taxon>Eukaryota</taxon>
        <taxon>Metazoa</taxon>
        <taxon>Ecdysozoa</taxon>
        <taxon>Arthropoda</taxon>
        <taxon>Hexapoda</taxon>
        <taxon>Insecta</taxon>
        <taxon>Pterygota</taxon>
        <taxon>Neoptera</taxon>
        <taxon>Endopterygota</taxon>
        <taxon>Coleoptera</taxon>
        <taxon>Polyphaga</taxon>
        <taxon>Cucujiformia</taxon>
        <taxon>Coccinelloidea</taxon>
        <taxon>Coccinellidae</taxon>
        <taxon>Scymninae</taxon>
        <taxon>Scymnini</taxon>
        <taxon>Cryptolaemus</taxon>
    </lineage>
</organism>
<gene>
    <name evidence="9" type="ORF">HHI36_011494</name>
</gene>
<dbReference type="Gene3D" id="2.60.40.10">
    <property type="entry name" value="Immunoglobulins"/>
    <property type="match status" value="1"/>
</dbReference>
<dbReference type="Pfam" id="PF01463">
    <property type="entry name" value="LRRCT"/>
    <property type="match status" value="1"/>
</dbReference>
<evidence type="ECO:0000259" key="8">
    <source>
        <dbReference type="PROSITE" id="PS50835"/>
    </source>
</evidence>
<sequence>KYAAGIFNNEIYQRRMKMKLNLLKYVLVISTISLEYVTGDPSCPKFCACKWKNGKQTVECIDKELLEIPENLDSATQVLDFTGNKLRVLENELFVKKQMVNLQRIYLPRCVISTIQYRAFKDLTNLVELDLSENQLDAIPTAIFSDIPSLMRLSIKQNRIKKLDKHAFNHLTYLNTLELSECELSDVHERAFEGLQSLEWLHLDGNRLSTLKGQRMFPETLKGIDLYNNPWQCDCHISEFHSWLILFKATLSVDPVCNGPSRLEGKSIKSVRSSDLACLPDISPTTFYLELSEGKNVSLVCHVNAIPEAKVTWWFHGQMLQNNSVVAPGIHLIYFVEEGVENKKSELYIFNTNINDNGTFVCNAENAAGRSQGNFTIKVILKKEPIVIIVSLTYEYLLAIAIAVVAVLFLLILIIILLVLKCFKKRRFQQKTKNENVQARDHENSEKTIPDNSEISTMYSVKMNTSTSAISDVTIHPPCERKPIYRQVSLNPLRSPSSLIRFQLEQNPDIINGAHIMGYRENGDGEDGHCRRFSGSDHGSLTMRSSECPGKIFDGVACRMVDSEGYPSDFGLPRIPRRTTENFYRTLPNNRMKYHSAANPAARYSREAEFLSRSTQAASYDHFHTDIRYTADGYPERIDKFDSLSSSPPDSFRSESAVPKMAESCRTVQDDNMHVIKQFSLNKRCASAQTDGGKDDFGNDKGEADFSVVNEESDTLTASPDEGYGGEPSVV</sequence>
<dbReference type="PROSITE" id="PS51450">
    <property type="entry name" value="LRR"/>
    <property type="match status" value="1"/>
</dbReference>
<dbReference type="Proteomes" id="UP001516400">
    <property type="component" value="Unassembled WGS sequence"/>
</dbReference>
<feature type="domain" description="Ig-like" evidence="8">
    <location>
        <begin position="280"/>
        <end position="376"/>
    </location>
</feature>
<keyword evidence="7" id="KW-0472">Membrane</keyword>
<dbReference type="CDD" id="cd00096">
    <property type="entry name" value="Ig"/>
    <property type="match status" value="1"/>
</dbReference>
<keyword evidence="5" id="KW-0325">Glycoprotein</keyword>
<dbReference type="InterPro" id="IPR003591">
    <property type="entry name" value="Leu-rich_rpt_typical-subtyp"/>
</dbReference>
<dbReference type="SMART" id="SM00082">
    <property type="entry name" value="LRRCT"/>
    <property type="match status" value="1"/>
</dbReference>
<keyword evidence="2" id="KW-0732">Signal</keyword>
<protein>
    <recommendedName>
        <fullName evidence="8">Ig-like domain-containing protein</fullName>
    </recommendedName>
</protein>
<feature type="transmembrane region" description="Helical" evidence="7">
    <location>
        <begin position="396"/>
        <end position="420"/>
    </location>
</feature>
<name>A0ABD2MLU5_9CUCU</name>
<evidence type="ECO:0000256" key="2">
    <source>
        <dbReference type="ARBA" id="ARBA00022729"/>
    </source>
</evidence>
<dbReference type="SMART" id="SM00408">
    <property type="entry name" value="IGc2"/>
    <property type="match status" value="1"/>
</dbReference>
<keyword evidence="1" id="KW-0433">Leucine-rich repeat</keyword>
<accession>A0ABD2MLU5</accession>
<keyword evidence="10" id="KW-1185">Reference proteome</keyword>
<dbReference type="SMART" id="SM00409">
    <property type="entry name" value="IG"/>
    <property type="match status" value="1"/>
</dbReference>
<dbReference type="InterPro" id="IPR007110">
    <property type="entry name" value="Ig-like_dom"/>
</dbReference>
<dbReference type="PANTHER" id="PTHR45842">
    <property type="entry name" value="SYNAPTIC ADHESION-LIKE MOLECULE SALM"/>
    <property type="match status" value="1"/>
</dbReference>
<dbReference type="Gene3D" id="3.80.10.10">
    <property type="entry name" value="Ribonuclease Inhibitor"/>
    <property type="match status" value="2"/>
</dbReference>
<dbReference type="FunFam" id="3.80.10.10:FF:000082">
    <property type="entry name" value="Leucine-rich repeat-containing 24"/>
    <property type="match status" value="1"/>
</dbReference>
<dbReference type="GO" id="GO:0016020">
    <property type="term" value="C:membrane"/>
    <property type="evidence" value="ECO:0007669"/>
    <property type="project" value="UniProtKB-SubCell"/>
</dbReference>
<dbReference type="Pfam" id="PF13927">
    <property type="entry name" value="Ig_3"/>
    <property type="match status" value="1"/>
</dbReference>
<dbReference type="InterPro" id="IPR001611">
    <property type="entry name" value="Leu-rich_rpt"/>
</dbReference>
<comment type="caution">
    <text evidence="9">The sequence shown here is derived from an EMBL/GenBank/DDBJ whole genome shotgun (WGS) entry which is preliminary data.</text>
</comment>
<feature type="transmembrane region" description="Helical" evidence="7">
    <location>
        <begin position="22"/>
        <end position="39"/>
    </location>
</feature>
<evidence type="ECO:0000256" key="5">
    <source>
        <dbReference type="ARBA" id="ARBA00023180"/>
    </source>
</evidence>
<dbReference type="InterPro" id="IPR000483">
    <property type="entry name" value="Cys-rich_flank_reg_C"/>
</dbReference>
<evidence type="ECO:0000256" key="6">
    <source>
        <dbReference type="SAM" id="MobiDB-lite"/>
    </source>
</evidence>
<feature type="non-terminal residue" evidence="9">
    <location>
        <position position="1"/>
    </location>
</feature>